<name>A0A9D4UH26_ADICA</name>
<accession>A0A9D4UH26</accession>
<evidence type="ECO:0000256" key="1">
    <source>
        <dbReference type="SAM" id="MobiDB-lite"/>
    </source>
</evidence>
<dbReference type="EMBL" id="JABFUD020000017">
    <property type="protein sequence ID" value="KAI5067760.1"/>
    <property type="molecule type" value="Genomic_DNA"/>
</dbReference>
<protein>
    <submittedName>
        <fullName evidence="2">Uncharacterized protein</fullName>
    </submittedName>
</protein>
<organism evidence="2 3">
    <name type="scientific">Adiantum capillus-veneris</name>
    <name type="common">Maidenhair fern</name>
    <dbReference type="NCBI Taxonomy" id="13818"/>
    <lineage>
        <taxon>Eukaryota</taxon>
        <taxon>Viridiplantae</taxon>
        <taxon>Streptophyta</taxon>
        <taxon>Embryophyta</taxon>
        <taxon>Tracheophyta</taxon>
        <taxon>Polypodiopsida</taxon>
        <taxon>Polypodiidae</taxon>
        <taxon>Polypodiales</taxon>
        <taxon>Pteridineae</taxon>
        <taxon>Pteridaceae</taxon>
        <taxon>Vittarioideae</taxon>
        <taxon>Adiantum</taxon>
    </lineage>
</organism>
<dbReference type="AlphaFoldDB" id="A0A9D4UH26"/>
<gene>
    <name evidence="2" type="ORF">GOP47_0018288</name>
</gene>
<feature type="region of interest" description="Disordered" evidence="1">
    <location>
        <begin position="62"/>
        <end position="109"/>
    </location>
</feature>
<dbReference type="Proteomes" id="UP000886520">
    <property type="component" value="Chromosome 17"/>
</dbReference>
<reference evidence="2" key="1">
    <citation type="submission" date="2021-01" db="EMBL/GenBank/DDBJ databases">
        <title>Adiantum capillus-veneris genome.</title>
        <authorList>
            <person name="Fang Y."/>
            <person name="Liao Q."/>
        </authorList>
    </citation>
    <scope>NUCLEOTIDE SEQUENCE</scope>
    <source>
        <strain evidence="2">H3</strain>
        <tissue evidence="2">Leaf</tissue>
    </source>
</reference>
<comment type="caution">
    <text evidence="2">The sequence shown here is derived from an EMBL/GenBank/DDBJ whole genome shotgun (WGS) entry which is preliminary data.</text>
</comment>
<proteinExistence type="predicted"/>
<feature type="compositionally biased region" description="Polar residues" evidence="1">
    <location>
        <begin position="97"/>
        <end position="109"/>
    </location>
</feature>
<sequence>MAHSLANNFAHPLVGSFAMKDSMLFGCYGGEGELNEGNGGGGGDDMLGELREEEIVWGEAESMSHHHKEAGSGEKTGTKISGGRNNQAMERRHRSMLSRQTEMQASTWTSGDRMLAAMTCW</sequence>
<keyword evidence="3" id="KW-1185">Reference proteome</keyword>
<evidence type="ECO:0000313" key="2">
    <source>
        <dbReference type="EMBL" id="KAI5067760.1"/>
    </source>
</evidence>
<evidence type="ECO:0000313" key="3">
    <source>
        <dbReference type="Proteomes" id="UP000886520"/>
    </source>
</evidence>
<feature type="non-terminal residue" evidence="2">
    <location>
        <position position="121"/>
    </location>
</feature>